<evidence type="ECO:0008006" key="7">
    <source>
        <dbReference type="Google" id="ProtNLM"/>
    </source>
</evidence>
<evidence type="ECO:0000256" key="3">
    <source>
        <dbReference type="ARBA" id="ARBA00022989"/>
    </source>
</evidence>
<keyword evidence="4 5" id="KW-0472">Membrane</keyword>
<name>X0WNX9_9ZZZZ</name>
<evidence type="ECO:0000256" key="1">
    <source>
        <dbReference type="ARBA" id="ARBA00004127"/>
    </source>
</evidence>
<dbReference type="Pfam" id="PF04191">
    <property type="entry name" value="PEMT"/>
    <property type="match status" value="1"/>
</dbReference>
<gene>
    <name evidence="6" type="ORF">S01H1_48045</name>
</gene>
<evidence type="ECO:0000256" key="4">
    <source>
        <dbReference type="ARBA" id="ARBA00023136"/>
    </source>
</evidence>
<organism evidence="6">
    <name type="scientific">marine sediment metagenome</name>
    <dbReference type="NCBI Taxonomy" id="412755"/>
    <lineage>
        <taxon>unclassified sequences</taxon>
        <taxon>metagenomes</taxon>
        <taxon>ecological metagenomes</taxon>
    </lineage>
</organism>
<keyword evidence="3 5" id="KW-1133">Transmembrane helix</keyword>
<dbReference type="EMBL" id="BARS01030839">
    <property type="protein sequence ID" value="GAG26223.1"/>
    <property type="molecule type" value="Genomic_DNA"/>
</dbReference>
<dbReference type="AlphaFoldDB" id="X0WNX9"/>
<dbReference type="InterPro" id="IPR007318">
    <property type="entry name" value="Phopholipid_MeTrfase"/>
</dbReference>
<dbReference type="Gene3D" id="1.20.120.1630">
    <property type="match status" value="1"/>
</dbReference>
<dbReference type="GO" id="GO:0012505">
    <property type="term" value="C:endomembrane system"/>
    <property type="evidence" value="ECO:0007669"/>
    <property type="project" value="UniProtKB-SubCell"/>
</dbReference>
<accession>X0WNX9</accession>
<reference evidence="6" key="1">
    <citation type="journal article" date="2014" name="Front. Microbiol.">
        <title>High frequency of phylogenetically diverse reductive dehalogenase-homologous genes in deep subseafloor sedimentary metagenomes.</title>
        <authorList>
            <person name="Kawai M."/>
            <person name="Futagami T."/>
            <person name="Toyoda A."/>
            <person name="Takaki Y."/>
            <person name="Nishi S."/>
            <person name="Hori S."/>
            <person name="Arai W."/>
            <person name="Tsubouchi T."/>
            <person name="Morono Y."/>
            <person name="Uchiyama I."/>
            <person name="Ito T."/>
            <person name="Fujiyama A."/>
            <person name="Inagaki F."/>
            <person name="Takami H."/>
        </authorList>
    </citation>
    <scope>NUCLEOTIDE SEQUENCE</scope>
    <source>
        <strain evidence="6">Expedition CK06-06</strain>
    </source>
</reference>
<feature type="transmembrane region" description="Helical" evidence="5">
    <location>
        <begin position="93"/>
        <end position="126"/>
    </location>
</feature>
<protein>
    <recommendedName>
        <fullName evidence="7">Steroid 5-alpha reductase C-terminal domain-containing protein</fullName>
    </recommendedName>
</protein>
<comment type="subcellular location">
    <subcellularLocation>
        <location evidence="1">Endomembrane system</location>
        <topology evidence="1">Multi-pass membrane protein</topology>
    </subcellularLocation>
</comment>
<feature type="transmembrane region" description="Helical" evidence="5">
    <location>
        <begin position="47"/>
        <end position="72"/>
    </location>
</feature>
<feature type="transmembrane region" description="Helical" evidence="5">
    <location>
        <begin position="21"/>
        <end position="41"/>
    </location>
</feature>
<evidence type="ECO:0000256" key="5">
    <source>
        <dbReference type="SAM" id="Phobius"/>
    </source>
</evidence>
<comment type="caution">
    <text evidence="6">The sequence shown here is derived from an EMBL/GenBank/DDBJ whole genome shotgun (WGS) entry which is preliminary data.</text>
</comment>
<evidence type="ECO:0000256" key="2">
    <source>
        <dbReference type="ARBA" id="ARBA00022692"/>
    </source>
</evidence>
<evidence type="ECO:0000313" key="6">
    <source>
        <dbReference type="EMBL" id="GAG26223.1"/>
    </source>
</evidence>
<sequence length="164" mass="18996">MLIHKGLAKKEPEPHSETEKKLYPVMWIIWLLALIYSIFLPLQLGTIWFYTGLPISIVGLITYTITIVTFATTSIDNEPLTKGLYRYSRHPMYIAQLIMFIGVGIASASWIFLLFSIVYTILSFVIASPEERFCLEKYGDIYREYMDRTPKWIGIPKSKKNEGF</sequence>
<keyword evidence="2 5" id="KW-0812">Transmembrane</keyword>
<proteinExistence type="predicted"/>